<dbReference type="EC" id="5.99.1.2" evidence="1"/>
<dbReference type="EMBL" id="CP000107">
    <property type="protein sequence ID" value="AAZ68367.1"/>
    <property type="molecule type" value="Genomic_DNA"/>
</dbReference>
<evidence type="ECO:0000313" key="2">
    <source>
        <dbReference type="Proteomes" id="UP000000435"/>
    </source>
</evidence>
<sequence length="820" mass="92602">MSLIIVESPSKAKTIGKYLGSKYKVVASFGHIRDFPAKSGSVNPDKDFAMTYEIISKSEKYVNKLIQVASKETHGIYLATDPDREGEAIAWHIVEVLKENNAIDDNVVINRMVFNEVTKNAILESIKHPRSINMDLVYAQQARRALDYLVGFTLSPLLWRKLPGSKSAGRVQSVALRLICDRESDIEKFVTQEYWDIEAKCQNVEGKQFSAFLSYYAGKKLEKFDIKNEEDAKRLAEEVKSRNYSVVKVEKKHTKRNPYPPFITSSLQQEASTKLGFTAKNTMLIAQKLYEGIDVGGEIVGLITYMRTDGFYIADEALDHIRSIIVSIFGKEYLPASARKYVKKVKNAQEAHEAIRPTNITITPDSLSNYLTPEQLKLYDLIWKRTVASQMNSAIIDQVVVELASSDKVVTLRATGSSLFFDGFYKVYGHNEDDDNKNNMLPLLQVSDECPLNEVIPHQHFTIPPARYNEASLVKKMEEIGIGRPSTYASIISVLQDRQYVILNQKKFFPTERGRIVNIFLVNFFSRYVEYDFTADLEEELDLISNGKINWKKVLHKFWFLFIDNVNSVKKLEFTEILKVISCEMENYIFSSDKSETGRVCPACNDGTLGLNISKNGIFLGCSGYPECKYTKNVGGDLVDDVDNVQYPKVLGIDTATCQEIYLKKGPYGVYLQIGSDKNGKRAAIPKNMNANLLDLQMAEKILNLPISLGTHPETCKEIKLGLGKFGAYILYEGKYFSIKNESNFLDVKLEDAIDIIANSSTNGVIRSLGISEDNKEVLLCKGRYGFYLKYDKLNVALKKGTDVEQMSLSDAMKLISEKK</sequence>
<gene>
    <name evidence="1" type="ordered locus">Ecaj_0323</name>
</gene>
<name>A0ACA6AVL8_EHRCJ</name>
<dbReference type="Proteomes" id="UP000000435">
    <property type="component" value="Chromosome"/>
</dbReference>
<organism evidence="1 2">
    <name type="scientific">Ehrlichia canis (strain Jake)</name>
    <dbReference type="NCBI Taxonomy" id="269484"/>
    <lineage>
        <taxon>Bacteria</taxon>
        <taxon>Pseudomonadati</taxon>
        <taxon>Pseudomonadota</taxon>
        <taxon>Alphaproteobacteria</taxon>
        <taxon>Rickettsiales</taxon>
        <taxon>Anaplasmataceae</taxon>
        <taxon>Ehrlichia</taxon>
    </lineage>
</organism>
<evidence type="ECO:0000313" key="1">
    <source>
        <dbReference type="EMBL" id="AAZ68367.1"/>
    </source>
</evidence>
<accession>A0ACA6AVL8</accession>
<protein>
    <submittedName>
        <fullName evidence="1">DNA topoisomerase I</fullName>
        <ecNumber evidence="1">5.99.1.2</ecNumber>
    </submittedName>
</protein>
<keyword evidence="1" id="KW-0413">Isomerase</keyword>
<keyword evidence="2" id="KW-1185">Reference proteome</keyword>
<proteinExistence type="predicted"/>
<reference evidence="2" key="1">
    <citation type="journal article" date="2006" name="J. Bacteriol.">
        <title>The genome of the obligately intracellular bacterium Ehrlichia canis reveals themes of complex membrane structure and immune evasion strategies.</title>
        <authorList>
            <person name="Mavromatis K."/>
            <person name="Doyle C.K."/>
            <person name="Lykidis A."/>
            <person name="Ivanova N."/>
            <person name="Francino M.P."/>
            <person name="Chain P."/>
            <person name="Shin M."/>
            <person name="Malfatti S."/>
            <person name="Larimer F."/>
            <person name="Copeland A."/>
            <person name="Detter J.C."/>
            <person name="Land M."/>
            <person name="Richardson P.M."/>
            <person name="Yu X.J."/>
            <person name="Walker D.H."/>
            <person name="McBride J.W."/>
            <person name="Kyrpides N.C."/>
        </authorList>
    </citation>
    <scope>NUCLEOTIDE SEQUENCE [LARGE SCALE GENOMIC DNA]</scope>
    <source>
        <strain evidence="2">Jake</strain>
    </source>
</reference>